<evidence type="ECO:0000313" key="3">
    <source>
        <dbReference type="Proteomes" id="UP000789739"/>
    </source>
</evidence>
<sequence length="196" mass="21205">MQVPLRTDETLELFIVESIIMQWLREKHWQLSISDTVPILQEPPQSSAESLMDKLRQANVSLHGIGRMVVKIRAGHVFSLLMVGDTVVIEEGEQNFAQLFPLFIDVSVKAEPAASDTCEVIVAIEIAPMKAANNNIGGDENVPSSPSSLPDDHDVTAPSGPICCLYEEMATVAGVDVTSAQHFYHGGYAGGISETS</sequence>
<protein>
    <submittedName>
        <fullName evidence="2">8740_t:CDS:1</fullName>
    </submittedName>
</protein>
<evidence type="ECO:0000313" key="2">
    <source>
        <dbReference type="EMBL" id="CAG8490893.1"/>
    </source>
</evidence>
<dbReference type="EMBL" id="CAJVPI010000155">
    <property type="protein sequence ID" value="CAG8490893.1"/>
    <property type="molecule type" value="Genomic_DNA"/>
</dbReference>
<organism evidence="2 3">
    <name type="scientific">Paraglomus brasilianum</name>
    <dbReference type="NCBI Taxonomy" id="144538"/>
    <lineage>
        <taxon>Eukaryota</taxon>
        <taxon>Fungi</taxon>
        <taxon>Fungi incertae sedis</taxon>
        <taxon>Mucoromycota</taxon>
        <taxon>Glomeromycotina</taxon>
        <taxon>Glomeromycetes</taxon>
        <taxon>Paraglomerales</taxon>
        <taxon>Paraglomeraceae</taxon>
        <taxon>Paraglomus</taxon>
    </lineage>
</organism>
<proteinExistence type="predicted"/>
<accession>A0A9N8ZD46</accession>
<comment type="caution">
    <text evidence="2">The sequence shown here is derived from an EMBL/GenBank/DDBJ whole genome shotgun (WGS) entry which is preliminary data.</text>
</comment>
<gene>
    <name evidence="2" type="ORF">PBRASI_LOCUS2100</name>
</gene>
<dbReference type="OrthoDB" id="5590091at2759"/>
<name>A0A9N8ZD46_9GLOM</name>
<dbReference type="Proteomes" id="UP000789739">
    <property type="component" value="Unassembled WGS sequence"/>
</dbReference>
<reference evidence="2" key="1">
    <citation type="submission" date="2021-06" db="EMBL/GenBank/DDBJ databases">
        <authorList>
            <person name="Kallberg Y."/>
            <person name="Tangrot J."/>
            <person name="Rosling A."/>
        </authorList>
    </citation>
    <scope>NUCLEOTIDE SEQUENCE</scope>
    <source>
        <strain evidence="2">BR232B</strain>
    </source>
</reference>
<dbReference type="AlphaFoldDB" id="A0A9N8ZD46"/>
<keyword evidence="3" id="KW-1185">Reference proteome</keyword>
<evidence type="ECO:0000256" key="1">
    <source>
        <dbReference type="SAM" id="MobiDB-lite"/>
    </source>
</evidence>
<feature type="region of interest" description="Disordered" evidence="1">
    <location>
        <begin position="134"/>
        <end position="153"/>
    </location>
</feature>